<dbReference type="InterPro" id="IPR012341">
    <property type="entry name" value="6hp_glycosidase-like_sf"/>
</dbReference>
<dbReference type="Pfam" id="PF01204">
    <property type="entry name" value="Trehalase"/>
    <property type="match status" value="1"/>
</dbReference>
<keyword evidence="2" id="KW-0326">Glycosidase</keyword>
<evidence type="ECO:0000256" key="1">
    <source>
        <dbReference type="SAM" id="SignalP"/>
    </source>
</evidence>
<dbReference type="InterPro" id="IPR001661">
    <property type="entry name" value="Glyco_hydro_37"/>
</dbReference>
<feature type="signal peptide" evidence="1">
    <location>
        <begin position="1"/>
        <end position="34"/>
    </location>
</feature>
<dbReference type="SUPFAM" id="SSF48208">
    <property type="entry name" value="Six-hairpin glycosidases"/>
    <property type="match status" value="1"/>
</dbReference>
<dbReference type="GO" id="GO:0005993">
    <property type="term" value="P:trehalose catabolic process"/>
    <property type="evidence" value="ECO:0007669"/>
    <property type="project" value="TreeGrafter"/>
</dbReference>
<evidence type="ECO:0000313" key="3">
    <source>
        <dbReference type="Proteomes" id="UP000254863"/>
    </source>
</evidence>
<keyword evidence="2" id="KW-0378">Hydrolase</keyword>
<dbReference type="PANTHER" id="PTHR23403:SF1">
    <property type="entry name" value="TREHALASE"/>
    <property type="match status" value="1"/>
</dbReference>
<sequence length="220" mass="24823">MTSPVSRRPATLPFALRLALGGAFVALATLTAQAEETRPTPQSPDILLGPLFNDVQSAKLFSDQKTFADAIPNGDPLMILADYRMQKSQTSFDLRHFVELNFTLPRENDQYVPPKGQTLRQHINGLWPVLTRQYRRRRKMGFGCCRCQSPTWCPADAFATVYYWDSYFTMLGLAESGHWDKIEDMVTNFAAEIDAWGHIPNGNRTYYLEPLAAAVLPVYG</sequence>
<reference evidence="2 3" key="1">
    <citation type="submission" date="2018-06" db="EMBL/GenBank/DDBJ databases">
        <authorList>
            <consortium name="Pathogen Informatics"/>
            <person name="Doyle S."/>
        </authorList>
    </citation>
    <scope>NUCLEOTIDE SEQUENCE [LARGE SCALE GENOMIC DNA]</scope>
    <source>
        <strain evidence="2 3">NCTC11685</strain>
    </source>
</reference>
<name>A0A7H4PKG5_9ENTR</name>
<keyword evidence="1" id="KW-0732">Signal</keyword>
<dbReference type="PANTHER" id="PTHR23403">
    <property type="entry name" value="TREHALASE"/>
    <property type="match status" value="1"/>
</dbReference>
<organism evidence="2 3">
    <name type="scientific">Klebsiella michiganensis</name>
    <dbReference type="NCBI Taxonomy" id="1134687"/>
    <lineage>
        <taxon>Bacteria</taxon>
        <taxon>Pseudomonadati</taxon>
        <taxon>Pseudomonadota</taxon>
        <taxon>Gammaproteobacteria</taxon>
        <taxon>Enterobacterales</taxon>
        <taxon>Enterobacteriaceae</taxon>
        <taxon>Klebsiella/Raoultella group</taxon>
        <taxon>Klebsiella</taxon>
    </lineage>
</organism>
<dbReference type="Proteomes" id="UP000254863">
    <property type="component" value="Unassembled WGS sequence"/>
</dbReference>
<proteinExistence type="predicted"/>
<dbReference type="EC" id="3.2.1.28" evidence="2"/>
<dbReference type="Gene3D" id="1.50.10.10">
    <property type="match status" value="1"/>
</dbReference>
<gene>
    <name evidence="2" type="primary">treA_3</name>
    <name evidence="2" type="ORF">NCTC11685_06206</name>
</gene>
<evidence type="ECO:0000313" key="2">
    <source>
        <dbReference type="EMBL" id="STW78888.1"/>
    </source>
</evidence>
<dbReference type="GO" id="GO:0004555">
    <property type="term" value="F:alpha,alpha-trehalase activity"/>
    <property type="evidence" value="ECO:0007669"/>
    <property type="project" value="UniProtKB-EC"/>
</dbReference>
<dbReference type="EMBL" id="UGMS01000003">
    <property type="protein sequence ID" value="STW78888.1"/>
    <property type="molecule type" value="Genomic_DNA"/>
</dbReference>
<feature type="chain" id="PRO_5029014796" evidence="1">
    <location>
        <begin position="35"/>
        <end position="220"/>
    </location>
</feature>
<protein>
    <submittedName>
        <fullName evidence="2">Trehalase</fullName>
        <ecNumber evidence="2">3.2.1.28</ecNumber>
    </submittedName>
</protein>
<dbReference type="InterPro" id="IPR008928">
    <property type="entry name" value="6-hairpin_glycosidase_sf"/>
</dbReference>
<accession>A0A7H4PKG5</accession>
<dbReference type="AlphaFoldDB" id="A0A7H4PKG5"/>
<comment type="caution">
    <text evidence="2">The sequence shown here is derived from an EMBL/GenBank/DDBJ whole genome shotgun (WGS) entry which is preliminary data.</text>
</comment>